<dbReference type="GO" id="GO:0016787">
    <property type="term" value="F:hydrolase activity"/>
    <property type="evidence" value="ECO:0007669"/>
    <property type="project" value="UniProtKB-KW"/>
</dbReference>
<dbReference type="Pfam" id="PF12710">
    <property type="entry name" value="HAD"/>
    <property type="match status" value="1"/>
</dbReference>
<keyword evidence="2" id="KW-1185">Reference proteome</keyword>
<dbReference type="Proteomes" id="UP000298225">
    <property type="component" value="Unassembled WGS sequence"/>
</dbReference>
<gene>
    <name evidence="1" type="ORF">E4K66_16000</name>
</gene>
<dbReference type="RefSeq" id="WP_135169563.1">
    <property type="nucleotide sequence ID" value="NZ_SPQU01000006.1"/>
</dbReference>
<dbReference type="OrthoDB" id="9785423at2"/>
<comment type="caution">
    <text evidence="1">The sequence shown here is derived from an EMBL/GenBank/DDBJ whole genome shotgun (WGS) entry which is preliminary data.</text>
</comment>
<dbReference type="SUPFAM" id="SSF56784">
    <property type="entry name" value="HAD-like"/>
    <property type="match status" value="1"/>
</dbReference>
<dbReference type="InterPro" id="IPR036412">
    <property type="entry name" value="HAD-like_sf"/>
</dbReference>
<dbReference type="AlphaFoldDB" id="A0A4Y9LA68"/>
<sequence length="279" mass="31216">MSRKLIPMAIAYDFDGTLAPGNIQENSFIPTIGMTKAAFWLKNKARAAKHEADEVLSYMTFMLERAAAEDIPVRKRDFAEHGKTVKLFQGANEWFECVNSYAKSKHVKLQHFIISSGIKEMIEATSIGNRFTKIFASSFAYDANGAAKWPALAINYTTKTQYLFRINKGSLSVHDHGLINDFVPHEDRPIPFTNIVFIGDGETDIPCMRLVRDQGGHSIAVYQPGSKTKKARAEKLVHDRRADFIAPADYSEGKPLHEILRAIVDKVAANNAVQIMKRG</sequence>
<proteinExistence type="predicted"/>
<organism evidence="1 2">
    <name type="scientific">Bradyrhizobium frederickii</name>
    <dbReference type="NCBI Taxonomy" id="2560054"/>
    <lineage>
        <taxon>Bacteria</taxon>
        <taxon>Pseudomonadati</taxon>
        <taxon>Pseudomonadota</taxon>
        <taxon>Alphaproteobacteria</taxon>
        <taxon>Hyphomicrobiales</taxon>
        <taxon>Nitrobacteraceae</taxon>
        <taxon>Bradyrhizobium</taxon>
    </lineage>
</organism>
<reference evidence="1 2" key="1">
    <citation type="submission" date="2019-03" db="EMBL/GenBank/DDBJ databases">
        <title>Bradyrhizobium strains diversity isolated from Chamaecrista fasciculata.</title>
        <authorList>
            <person name="Urquiaga M.C.O."/>
            <person name="Hungria M."/>
            <person name="Delamuta J.R.M."/>
        </authorList>
    </citation>
    <scope>NUCLEOTIDE SEQUENCE [LARGE SCALE GENOMIC DNA]</scope>
    <source>
        <strain evidence="1 2">CNPSo 3424</strain>
    </source>
</reference>
<protein>
    <submittedName>
        <fullName evidence="1">Haloacid dehalogenase-like hydrolase</fullName>
    </submittedName>
</protein>
<dbReference type="InterPro" id="IPR023214">
    <property type="entry name" value="HAD_sf"/>
</dbReference>
<dbReference type="EMBL" id="SPQU01000006">
    <property type="protein sequence ID" value="TFV38863.1"/>
    <property type="molecule type" value="Genomic_DNA"/>
</dbReference>
<accession>A0A4Y9LA68</accession>
<dbReference type="CDD" id="cd01427">
    <property type="entry name" value="HAD_like"/>
    <property type="match status" value="1"/>
</dbReference>
<name>A0A4Y9LA68_9BRAD</name>
<evidence type="ECO:0000313" key="2">
    <source>
        <dbReference type="Proteomes" id="UP000298225"/>
    </source>
</evidence>
<evidence type="ECO:0000313" key="1">
    <source>
        <dbReference type="EMBL" id="TFV38863.1"/>
    </source>
</evidence>
<dbReference type="Gene3D" id="3.40.50.1000">
    <property type="entry name" value="HAD superfamily/HAD-like"/>
    <property type="match status" value="1"/>
</dbReference>
<keyword evidence="1" id="KW-0378">Hydrolase</keyword>